<dbReference type="GO" id="GO:0016192">
    <property type="term" value="P:vesicle-mediated transport"/>
    <property type="evidence" value="ECO:0007669"/>
    <property type="project" value="InterPro"/>
</dbReference>
<dbReference type="Gene3D" id="3.40.50.2060">
    <property type="match status" value="1"/>
</dbReference>
<dbReference type="InterPro" id="IPR036045">
    <property type="entry name" value="Sec1-like_sf"/>
</dbReference>
<evidence type="ECO:0000256" key="1">
    <source>
        <dbReference type="ARBA" id="ARBA00009884"/>
    </source>
</evidence>
<dbReference type="EMBL" id="BRXU01000027">
    <property type="protein sequence ID" value="GLC59322.1"/>
    <property type="molecule type" value="Genomic_DNA"/>
</dbReference>
<dbReference type="InterPro" id="IPR043154">
    <property type="entry name" value="Sec-1-like_dom1"/>
</dbReference>
<sequence length="634" mass="68707">MNVRQKQAEVVLRVLNFNGAQGKEASAESYKVLVLDKFTKDIVAPLLRLNDLRKHGVTLHLMLENERQPIPDVPAVYLVQPSASNIDRITADAVAGLYDSMHLNFTVSVPGKLVEQLAAGVVKAGCLSRISKLYDQYLSFIALEPTLFSLGQPEAYQELNDPQARDYQIEAAVSSIVDGLFSVCVTLGVVPIIRCPRGGAAEHIAGALDAKLRDALKSRTNLFSEGVLGLSASLSRPLLCLFDRNFDLSAMVQHAWTYKPLVHDVLGLKLNRIALQSEAAGPGPAALSAGAGKKHYDVDEKDFFWEACGAHAFPKVAEEVETQLQRYRAAVEEINKKTAAGAGQEGAFDPDELLRRNTQNLMQAVSSLPELQEQKKVLDKHTNIATSLLGAIKMRALDQYYNVAEDLLVGKADLQAVLKLLQSGKGAPMDKLRLALIYVLAHEGLPSDQELSELEAIMRSGGADATALQYVRTLKRNNLTGSGKVGAEAMGHHGAAAASQNNLLDWADKTFGQGLSQVAKGVKTLLSGARQAPLAVCVEALIEGKAGSPEFESYAVFDPKLPPGRASVERAKGPFREGIVFMIGGGNYYERETLLTWAQRCTPPRHVLYGATEMLSGEEFVQQLSELGRRSGGR</sequence>
<dbReference type="OrthoDB" id="10251230at2759"/>
<dbReference type="PANTHER" id="PTHR11679">
    <property type="entry name" value="VESICLE PROTEIN SORTING-ASSOCIATED"/>
    <property type="match status" value="1"/>
</dbReference>
<dbReference type="InterPro" id="IPR001619">
    <property type="entry name" value="Sec1-like"/>
</dbReference>
<evidence type="ECO:0000313" key="2">
    <source>
        <dbReference type="EMBL" id="GLC59322.1"/>
    </source>
</evidence>
<dbReference type="Pfam" id="PF00995">
    <property type="entry name" value="Sec1"/>
    <property type="match status" value="1"/>
</dbReference>
<evidence type="ECO:0000313" key="3">
    <source>
        <dbReference type="Proteomes" id="UP001165080"/>
    </source>
</evidence>
<dbReference type="SUPFAM" id="SSF56815">
    <property type="entry name" value="Sec1/munc18-like (SM) proteins"/>
    <property type="match status" value="1"/>
</dbReference>
<organism evidence="2 3">
    <name type="scientific">Pleodorina starrii</name>
    <dbReference type="NCBI Taxonomy" id="330485"/>
    <lineage>
        <taxon>Eukaryota</taxon>
        <taxon>Viridiplantae</taxon>
        <taxon>Chlorophyta</taxon>
        <taxon>core chlorophytes</taxon>
        <taxon>Chlorophyceae</taxon>
        <taxon>CS clade</taxon>
        <taxon>Chlamydomonadales</taxon>
        <taxon>Volvocaceae</taxon>
        <taxon>Pleodorina</taxon>
    </lineage>
</organism>
<keyword evidence="3" id="KW-1185">Reference proteome</keyword>
<dbReference type="InterPro" id="IPR043127">
    <property type="entry name" value="Sec-1-like_dom3a"/>
</dbReference>
<dbReference type="Gene3D" id="3.90.830.10">
    <property type="entry name" value="Syntaxin Binding Protein 1, Chain A, domain 2"/>
    <property type="match status" value="1"/>
</dbReference>
<dbReference type="AlphaFoldDB" id="A0A9W6F7H0"/>
<dbReference type="Gene3D" id="3.40.50.1910">
    <property type="match status" value="1"/>
</dbReference>
<proteinExistence type="inferred from homology"/>
<dbReference type="Gene3D" id="1.25.40.60">
    <property type="match status" value="1"/>
</dbReference>
<dbReference type="InterPro" id="IPR027482">
    <property type="entry name" value="Sec1-like_dom2"/>
</dbReference>
<gene>
    <name evidence="2" type="primary">PLEST008142</name>
    <name evidence="2" type="ORF">PLESTB_001474100</name>
</gene>
<dbReference type="Proteomes" id="UP001165080">
    <property type="component" value="Unassembled WGS sequence"/>
</dbReference>
<accession>A0A9W6F7H0</accession>
<dbReference type="PIRSF" id="PIRSF005715">
    <property type="entry name" value="VPS45_Sec1"/>
    <property type="match status" value="1"/>
</dbReference>
<comment type="similarity">
    <text evidence="1">Belongs to the STXBP/unc-18/SEC1 family.</text>
</comment>
<comment type="caution">
    <text evidence="2">The sequence shown here is derived from an EMBL/GenBank/DDBJ whole genome shotgun (WGS) entry which is preliminary data.</text>
</comment>
<reference evidence="2 3" key="1">
    <citation type="journal article" date="2023" name="Commun. Biol.">
        <title>Reorganization of the ancestral sex-determining regions during the evolution of trioecy in Pleodorina starrii.</title>
        <authorList>
            <person name="Takahashi K."/>
            <person name="Suzuki S."/>
            <person name="Kawai-Toyooka H."/>
            <person name="Yamamoto K."/>
            <person name="Hamaji T."/>
            <person name="Ootsuki R."/>
            <person name="Yamaguchi H."/>
            <person name="Kawachi M."/>
            <person name="Higashiyama T."/>
            <person name="Nozaki H."/>
        </authorList>
    </citation>
    <scope>NUCLEOTIDE SEQUENCE [LARGE SCALE GENOMIC DNA]</scope>
    <source>
        <strain evidence="2 3">NIES-4479</strain>
    </source>
</reference>
<name>A0A9W6F7H0_9CHLO</name>
<protein>
    <submittedName>
        <fullName evidence="2">Uncharacterized protein</fullName>
    </submittedName>
</protein>